<evidence type="ECO:0000313" key="2">
    <source>
        <dbReference type="Proteomes" id="UP000255193"/>
    </source>
</evidence>
<sequence length="233" mass="25950">MLTGMAQIKALRELKGIIKSKASLGGIGLIKALKRQNELRFDLGMNDAPTYSTDNPFAQYANDDPEVKQNAEDWENRKPLTQERLAAMNAMAQRMGYATYIEARHASLGTFQAEKGNGNRRAEIGGKFINNDGNSAKDASTDFELALYENGEIEDYLYTNDLNQALERGNDWLADGETERITELSQILADLQAGRQDPMGLDFAHIATLVDDDRDAANEIRAYLDTHWLSEVA</sequence>
<dbReference type="AlphaFoldDB" id="A0A378Q381"/>
<accession>A0A378Q381</accession>
<dbReference type="EMBL" id="UGQA01000001">
    <property type="protein sequence ID" value="STY95209.1"/>
    <property type="molecule type" value="Genomic_DNA"/>
</dbReference>
<proteinExistence type="predicted"/>
<name>A0A378Q381_9GAMM</name>
<dbReference type="RefSeq" id="WP_143821818.1">
    <property type="nucleotide sequence ID" value="NZ_MXAO01000050.1"/>
</dbReference>
<dbReference type="Proteomes" id="UP000255193">
    <property type="component" value="Unassembled WGS sequence"/>
</dbReference>
<gene>
    <name evidence="1" type="ORF">NCTC11091_01002</name>
</gene>
<organism evidence="1 2">
    <name type="scientific">Faucicola atlantae</name>
    <dbReference type="NCBI Taxonomy" id="34059"/>
    <lineage>
        <taxon>Bacteria</taxon>
        <taxon>Pseudomonadati</taxon>
        <taxon>Pseudomonadota</taxon>
        <taxon>Gammaproteobacteria</taxon>
        <taxon>Moraxellales</taxon>
        <taxon>Moraxellaceae</taxon>
        <taxon>Faucicola</taxon>
    </lineage>
</organism>
<protein>
    <submittedName>
        <fullName evidence="1">Uncharacterized protein</fullName>
    </submittedName>
</protein>
<reference evidence="1 2" key="1">
    <citation type="submission" date="2018-06" db="EMBL/GenBank/DDBJ databases">
        <authorList>
            <consortium name="Pathogen Informatics"/>
            <person name="Doyle S."/>
        </authorList>
    </citation>
    <scope>NUCLEOTIDE SEQUENCE [LARGE SCALE GENOMIC DNA]</scope>
    <source>
        <strain evidence="1 2">NCTC11091</strain>
    </source>
</reference>
<evidence type="ECO:0000313" key="1">
    <source>
        <dbReference type="EMBL" id="STY95209.1"/>
    </source>
</evidence>